<dbReference type="Proteomes" id="UP000278792">
    <property type="component" value="Unassembled WGS sequence"/>
</dbReference>
<name>A0A3N3E4X0_9VIBR</name>
<feature type="transmembrane region" description="Helical" evidence="1">
    <location>
        <begin position="17"/>
        <end position="35"/>
    </location>
</feature>
<reference evidence="2 3" key="1">
    <citation type="submission" date="2018-11" db="EMBL/GenBank/DDBJ databases">
        <title>Vibrio ponticus strain CAIM 1751 pathogenic for the snapper Lutjanus guttatus.</title>
        <authorList>
            <person name="Soto-Rodriguez S."/>
            <person name="Lozano-Olvera R."/>
            <person name="Gomez-Gil B."/>
        </authorList>
    </citation>
    <scope>NUCLEOTIDE SEQUENCE [LARGE SCALE GENOMIC DNA]</scope>
    <source>
        <strain evidence="2 3">CAIM 1751</strain>
    </source>
</reference>
<evidence type="ECO:0000313" key="2">
    <source>
        <dbReference type="EMBL" id="ROV61767.1"/>
    </source>
</evidence>
<proteinExistence type="predicted"/>
<comment type="caution">
    <text evidence="2">The sequence shown here is derived from an EMBL/GenBank/DDBJ whole genome shotgun (WGS) entry which is preliminary data.</text>
</comment>
<protein>
    <submittedName>
        <fullName evidence="2">Uncharacterized protein</fullName>
    </submittedName>
</protein>
<accession>A0A3N3E4X0</accession>
<gene>
    <name evidence="2" type="ORF">EGH82_04075</name>
</gene>
<dbReference type="EMBL" id="RKIK01000006">
    <property type="protein sequence ID" value="ROV61767.1"/>
    <property type="molecule type" value="Genomic_DNA"/>
</dbReference>
<organism evidence="2 3">
    <name type="scientific">Vibrio ponticus</name>
    <dbReference type="NCBI Taxonomy" id="265668"/>
    <lineage>
        <taxon>Bacteria</taxon>
        <taxon>Pseudomonadati</taxon>
        <taxon>Pseudomonadota</taxon>
        <taxon>Gammaproteobacteria</taxon>
        <taxon>Vibrionales</taxon>
        <taxon>Vibrionaceae</taxon>
        <taxon>Vibrio</taxon>
    </lineage>
</organism>
<feature type="transmembrane region" description="Helical" evidence="1">
    <location>
        <begin position="74"/>
        <end position="95"/>
    </location>
</feature>
<evidence type="ECO:0000313" key="3">
    <source>
        <dbReference type="Proteomes" id="UP000278792"/>
    </source>
</evidence>
<dbReference type="AlphaFoldDB" id="A0A3N3E4X0"/>
<keyword evidence="1" id="KW-0472">Membrane</keyword>
<sequence length="96" mass="10576">MLEATTSFLGIHFLSDYAFYAAMILWGISGLLYLYPPESGISSNDKAEVVTSSMVDSTQANAIDDVRQHENTLLFIKFFVAGCLPMVICVLANYLT</sequence>
<keyword evidence="1" id="KW-1133">Transmembrane helix</keyword>
<evidence type="ECO:0000256" key="1">
    <source>
        <dbReference type="SAM" id="Phobius"/>
    </source>
</evidence>
<keyword evidence="1" id="KW-0812">Transmembrane</keyword>